<dbReference type="Proteomes" id="UP001286313">
    <property type="component" value="Unassembled WGS sequence"/>
</dbReference>
<sequence length="361" mass="39457">MVVVLLLLLLGCVCSSAGQQKQQQQQQQGITTRDGGKGDEQHQQQEWRGGNNNNNNNNDGGEEEEEEGGEGDGEGAASLQRFGPWVQVQRFVVPRYVALGNNMSLECDYVVQRHATLYSLKWYKGSSQFYQYIPSKTHQPHAVFSVPGLHLRQLEGGREGRVVRVVGVGMGASDIYRCELVAEGPPFHTTQRSANMTVVVLPRGGPVISGGVGQYRVNQWLDLNCTAPPSATPTPTLTWTINGRKVSSTKEHLITPVEHTTHPSSSTSSPSSGLESTTSHLSMRVAHHHFQGGALTITCEARLGSIYSRSHKVTFPEPSARWFSSLNLYRSSDAGKTVTASSATTTTTLWALLSLRHHLLQ</sequence>
<dbReference type="InterPro" id="IPR007110">
    <property type="entry name" value="Ig-like_dom"/>
</dbReference>
<proteinExistence type="predicted"/>
<dbReference type="InterPro" id="IPR013783">
    <property type="entry name" value="Ig-like_fold"/>
</dbReference>
<dbReference type="PROSITE" id="PS50835">
    <property type="entry name" value="IG_LIKE"/>
    <property type="match status" value="1"/>
</dbReference>
<dbReference type="EMBL" id="JAWQEG010004233">
    <property type="protein sequence ID" value="KAK3862472.1"/>
    <property type="molecule type" value="Genomic_DNA"/>
</dbReference>
<name>A0AAE1EW79_PETCI</name>
<evidence type="ECO:0000256" key="2">
    <source>
        <dbReference type="SAM" id="SignalP"/>
    </source>
</evidence>
<evidence type="ECO:0000313" key="4">
    <source>
        <dbReference type="EMBL" id="KAK3862472.1"/>
    </source>
</evidence>
<organism evidence="4 5">
    <name type="scientific">Petrolisthes cinctipes</name>
    <name type="common">Flat porcelain crab</name>
    <dbReference type="NCBI Taxonomy" id="88211"/>
    <lineage>
        <taxon>Eukaryota</taxon>
        <taxon>Metazoa</taxon>
        <taxon>Ecdysozoa</taxon>
        <taxon>Arthropoda</taxon>
        <taxon>Crustacea</taxon>
        <taxon>Multicrustacea</taxon>
        <taxon>Malacostraca</taxon>
        <taxon>Eumalacostraca</taxon>
        <taxon>Eucarida</taxon>
        <taxon>Decapoda</taxon>
        <taxon>Pleocyemata</taxon>
        <taxon>Anomura</taxon>
        <taxon>Galatheoidea</taxon>
        <taxon>Porcellanidae</taxon>
        <taxon>Petrolisthes</taxon>
    </lineage>
</organism>
<comment type="caution">
    <text evidence="4">The sequence shown here is derived from an EMBL/GenBank/DDBJ whole genome shotgun (WGS) entry which is preliminary data.</text>
</comment>
<evidence type="ECO:0000256" key="1">
    <source>
        <dbReference type="SAM" id="MobiDB-lite"/>
    </source>
</evidence>
<protein>
    <recommendedName>
        <fullName evidence="3">Ig-like domain-containing protein</fullName>
    </recommendedName>
</protein>
<dbReference type="PANTHER" id="PTHR21261:SF15">
    <property type="entry name" value="BEATEN PATH IIIA, ISOFORM D-RELATED"/>
    <property type="match status" value="1"/>
</dbReference>
<feature type="compositionally biased region" description="Acidic residues" evidence="1">
    <location>
        <begin position="60"/>
        <end position="73"/>
    </location>
</feature>
<dbReference type="PANTHER" id="PTHR21261">
    <property type="entry name" value="BEAT PROTEIN"/>
    <property type="match status" value="1"/>
</dbReference>
<gene>
    <name evidence="4" type="ORF">Pcinc_031671</name>
</gene>
<feature type="signal peptide" evidence="2">
    <location>
        <begin position="1"/>
        <end position="18"/>
    </location>
</feature>
<keyword evidence="2" id="KW-0732">Signal</keyword>
<feature type="region of interest" description="Disordered" evidence="1">
    <location>
        <begin position="255"/>
        <end position="279"/>
    </location>
</feature>
<dbReference type="SUPFAM" id="SSF48726">
    <property type="entry name" value="Immunoglobulin"/>
    <property type="match status" value="1"/>
</dbReference>
<feature type="domain" description="Ig-like" evidence="3">
    <location>
        <begin position="185"/>
        <end position="314"/>
    </location>
</feature>
<accession>A0AAE1EW79</accession>
<feature type="compositionally biased region" description="Basic and acidic residues" evidence="1">
    <location>
        <begin position="34"/>
        <end position="45"/>
    </location>
</feature>
<evidence type="ECO:0000259" key="3">
    <source>
        <dbReference type="PROSITE" id="PS50835"/>
    </source>
</evidence>
<dbReference type="AlphaFoldDB" id="A0AAE1EW79"/>
<dbReference type="Gene3D" id="2.60.40.10">
    <property type="entry name" value="Immunoglobulins"/>
    <property type="match status" value="1"/>
</dbReference>
<dbReference type="InterPro" id="IPR036179">
    <property type="entry name" value="Ig-like_dom_sf"/>
</dbReference>
<evidence type="ECO:0000313" key="5">
    <source>
        <dbReference type="Proteomes" id="UP001286313"/>
    </source>
</evidence>
<reference evidence="4" key="1">
    <citation type="submission" date="2023-10" db="EMBL/GenBank/DDBJ databases">
        <title>Genome assemblies of two species of porcelain crab, Petrolisthes cinctipes and Petrolisthes manimaculis (Anomura: Porcellanidae).</title>
        <authorList>
            <person name="Angst P."/>
        </authorList>
    </citation>
    <scope>NUCLEOTIDE SEQUENCE</scope>
    <source>
        <strain evidence="4">PB745_01</strain>
        <tissue evidence="4">Gill</tissue>
    </source>
</reference>
<keyword evidence="5" id="KW-1185">Reference proteome</keyword>
<feature type="region of interest" description="Disordered" evidence="1">
    <location>
        <begin position="24"/>
        <end position="76"/>
    </location>
</feature>
<feature type="compositionally biased region" description="Low complexity" evidence="1">
    <location>
        <begin position="49"/>
        <end position="59"/>
    </location>
</feature>
<feature type="chain" id="PRO_5042032512" description="Ig-like domain-containing protein" evidence="2">
    <location>
        <begin position="19"/>
        <end position="361"/>
    </location>
</feature>